<sequence>MDPLPTSIPETCDLLAQRAANAHDNLNETFQLPLENHPTMDLATRAELLDRVKVAHQRAMLWQQAGTAGIDDADTMTLGEWPWPCF</sequence>
<proteinExistence type="predicted"/>
<accession>A0A1Q9ENR5</accession>
<comment type="caution">
    <text evidence="1">The sequence shown here is derived from an EMBL/GenBank/DDBJ whole genome shotgun (WGS) entry which is preliminary data.</text>
</comment>
<name>A0A1Q9ENR5_SYMMI</name>
<protein>
    <submittedName>
        <fullName evidence="1">Uncharacterized protein</fullName>
    </submittedName>
</protein>
<keyword evidence="2" id="KW-1185">Reference proteome</keyword>
<organism evidence="1 2">
    <name type="scientific">Symbiodinium microadriaticum</name>
    <name type="common">Dinoflagellate</name>
    <name type="synonym">Zooxanthella microadriatica</name>
    <dbReference type="NCBI Taxonomy" id="2951"/>
    <lineage>
        <taxon>Eukaryota</taxon>
        <taxon>Sar</taxon>
        <taxon>Alveolata</taxon>
        <taxon>Dinophyceae</taxon>
        <taxon>Suessiales</taxon>
        <taxon>Symbiodiniaceae</taxon>
        <taxon>Symbiodinium</taxon>
    </lineage>
</organism>
<evidence type="ECO:0000313" key="2">
    <source>
        <dbReference type="Proteomes" id="UP000186817"/>
    </source>
</evidence>
<dbReference type="AlphaFoldDB" id="A0A1Q9ENR5"/>
<evidence type="ECO:0000313" key="1">
    <source>
        <dbReference type="EMBL" id="OLQ09063.1"/>
    </source>
</evidence>
<gene>
    <name evidence="1" type="ORF">AK812_SmicGene7389</name>
</gene>
<reference evidence="1 2" key="1">
    <citation type="submission" date="2016-02" db="EMBL/GenBank/DDBJ databases">
        <title>Genome analysis of coral dinoflagellate symbionts highlights evolutionary adaptations to a symbiotic lifestyle.</title>
        <authorList>
            <person name="Aranda M."/>
            <person name="Li Y."/>
            <person name="Liew Y.J."/>
            <person name="Baumgarten S."/>
            <person name="Simakov O."/>
            <person name="Wilson M."/>
            <person name="Piel J."/>
            <person name="Ashoor H."/>
            <person name="Bougouffa S."/>
            <person name="Bajic V.B."/>
            <person name="Ryu T."/>
            <person name="Ravasi T."/>
            <person name="Bayer T."/>
            <person name="Micklem G."/>
            <person name="Kim H."/>
            <person name="Bhak J."/>
            <person name="Lajeunesse T.C."/>
            <person name="Voolstra C.R."/>
        </authorList>
    </citation>
    <scope>NUCLEOTIDE SEQUENCE [LARGE SCALE GENOMIC DNA]</scope>
    <source>
        <strain evidence="1 2">CCMP2467</strain>
    </source>
</reference>
<dbReference type="Proteomes" id="UP000186817">
    <property type="component" value="Unassembled WGS sequence"/>
</dbReference>
<dbReference type="EMBL" id="LSRX01000104">
    <property type="protein sequence ID" value="OLQ09063.1"/>
    <property type="molecule type" value="Genomic_DNA"/>
</dbReference>